<evidence type="ECO:0000313" key="2">
    <source>
        <dbReference type="Proteomes" id="UP000504637"/>
    </source>
</evidence>
<dbReference type="GeneID" id="54356865"/>
<dbReference type="RefSeq" id="XP_033455055.1">
    <property type="nucleotide sequence ID" value="XM_033599066.1"/>
</dbReference>
<sequence>MAVKRGSTPYHLSQPISHDESFERFRNGSNKWRYLETKSSSSIDRLVRHRGPISKRRKKTLLISSAWTHRQTQPWEQETSNSERLSPKIHRCSGIATRKSGRQVSRGAHTAANGRAHGGTSKKGKRAGRPRGKQDSPETAQNARQWRIFSPRYWIAHALRHSAQCAMPSHDNRRARDEDRTEGPSFFSFFLIHILRGLQDHP</sequence>
<dbReference type="Proteomes" id="UP000504637">
    <property type="component" value="Unplaced"/>
</dbReference>
<organism evidence="3">
    <name type="scientific">Dissoconium aciculare CBS 342.82</name>
    <dbReference type="NCBI Taxonomy" id="1314786"/>
    <lineage>
        <taxon>Eukaryota</taxon>
        <taxon>Fungi</taxon>
        <taxon>Dikarya</taxon>
        <taxon>Ascomycota</taxon>
        <taxon>Pezizomycotina</taxon>
        <taxon>Dothideomycetes</taxon>
        <taxon>Dothideomycetidae</taxon>
        <taxon>Mycosphaerellales</taxon>
        <taxon>Dissoconiaceae</taxon>
        <taxon>Dissoconium</taxon>
    </lineage>
</organism>
<keyword evidence="2" id="KW-1185">Reference proteome</keyword>
<reference evidence="3" key="1">
    <citation type="submission" date="2020-01" db="EMBL/GenBank/DDBJ databases">
        <authorList>
            <consortium name="DOE Joint Genome Institute"/>
            <person name="Haridas S."/>
            <person name="Albert R."/>
            <person name="Binder M."/>
            <person name="Bloem J."/>
            <person name="Labutti K."/>
            <person name="Salamov A."/>
            <person name="Andreopoulos B."/>
            <person name="Baker S.E."/>
            <person name="Barry K."/>
            <person name="Bills G."/>
            <person name="Bluhm B.H."/>
            <person name="Cannon C."/>
            <person name="Castanera R."/>
            <person name="Culley D.E."/>
            <person name="Daum C."/>
            <person name="Ezra D."/>
            <person name="Gonzalez J.B."/>
            <person name="Henrissat B."/>
            <person name="Kuo A."/>
            <person name="Liang C."/>
            <person name="Lipzen A."/>
            <person name="Lutzoni F."/>
            <person name="Magnuson J."/>
            <person name="Mondo S."/>
            <person name="Nolan M."/>
            <person name="Ohm R."/>
            <person name="Pangilinan J."/>
            <person name="Park H.-J."/>
            <person name="Ramirez L."/>
            <person name="Alfaro M."/>
            <person name="Sun H."/>
            <person name="Tritt A."/>
            <person name="Yoshinaga Y."/>
            <person name="Zwiers L.-H."/>
            <person name="Turgeon B.G."/>
            <person name="Goodwin S.B."/>
            <person name="Spatafora J.W."/>
            <person name="Crous P.W."/>
            <person name="Grigoriev I.V."/>
        </authorList>
    </citation>
    <scope>NUCLEOTIDE SEQUENCE</scope>
    <source>
        <strain evidence="3">CBS 342.82</strain>
    </source>
</reference>
<name>A0A6J3LRW1_9PEZI</name>
<protein>
    <submittedName>
        <fullName evidence="3">Uncharacterized protein</fullName>
    </submittedName>
</protein>
<gene>
    <name evidence="3" type="ORF">K489DRAFT_134543</name>
</gene>
<feature type="region of interest" description="Disordered" evidence="1">
    <location>
        <begin position="69"/>
        <end position="143"/>
    </location>
</feature>
<reference evidence="3" key="2">
    <citation type="submission" date="2020-04" db="EMBL/GenBank/DDBJ databases">
        <authorList>
            <consortium name="NCBI Genome Project"/>
        </authorList>
    </citation>
    <scope>NUCLEOTIDE SEQUENCE</scope>
    <source>
        <strain evidence="3">CBS 342.82</strain>
    </source>
</reference>
<evidence type="ECO:0000313" key="3">
    <source>
        <dbReference type="RefSeq" id="XP_033455055.1"/>
    </source>
</evidence>
<reference evidence="3" key="3">
    <citation type="submission" date="2025-08" db="UniProtKB">
        <authorList>
            <consortium name="RefSeq"/>
        </authorList>
    </citation>
    <scope>IDENTIFICATION</scope>
    <source>
        <strain evidence="3">CBS 342.82</strain>
    </source>
</reference>
<feature type="compositionally biased region" description="Polar residues" evidence="1">
    <location>
        <begin position="69"/>
        <end position="84"/>
    </location>
</feature>
<proteinExistence type="predicted"/>
<evidence type="ECO:0000256" key="1">
    <source>
        <dbReference type="SAM" id="MobiDB-lite"/>
    </source>
</evidence>
<feature type="compositionally biased region" description="Basic residues" evidence="1">
    <location>
        <begin position="120"/>
        <end position="131"/>
    </location>
</feature>
<dbReference type="AlphaFoldDB" id="A0A6J3LRW1"/>
<accession>A0A6J3LRW1</accession>